<evidence type="ECO:0000313" key="6">
    <source>
        <dbReference type="Proteomes" id="UP001198242"/>
    </source>
</evidence>
<dbReference type="Proteomes" id="UP001198242">
    <property type="component" value="Unassembled WGS sequence"/>
</dbReference>
<sequence>MSKKIVSVILSLCIIVCALPMNILAAPEQNETLTFNGGKTLLLQNDYISFYFYDLQYQTCTATVPRAIAKETGEVFTQDLQAPGCEFNVYTGGGNKKTTYPSVTLQKAEFVSETPNGKNTAIKADYNMDIGLYDIPGTPYGTIIPAKVTVYHELVCLDKKDKTAWGVLTTVGNIQMNSDALFGHDFYFEWWYVINSFTGMGHGETANSPGGPAIKLDRTTVTESGEKTTKSSVVTGKIDDMSTKHVPKGYTSWGDIDGVYVNEIYTDAYPWANPFVGLSDYYDKFDIVYCGDSPLRVSLPQTVTVKPNDFPVLTWVESKSYCGFDIDVNTEMSVGAQYLWGYRNLKTLSEELPTKPDEISSSFSAKRLAVFESNGAITVEYVSDDAALESLKKKYNASPVAQIAGEYKSTNGSSFEFTGGAATLSPSVTATWNENNGGKLIVYKDGRIEQHGVNLNAPSFKFYQLRNGAEDSLKITMSKEGLSFDIEPDKNDAVIFVDIPYATTKLEKATADADGNLVFNGEIGFKTVFDGAEFSLEKLGYGLGEKTVNGKKKYEFKVNGVKAKGSFDTADLMALELAKVEGEVNTFKGEERYAFSLELNAFDLFETEAALALERSNNGTLIPDELWFYVKSSPGIVLVPPVPIGQLNGGGAGFKDLAATVNGNYLAIPPIKLRGALTGTYLHLIEGTGNVIIGPSEISLKATDVNLVGAGTATQIVDSFGYSLKLNGQERSYKGNTYEGIYFGGSKELALNLPSKQIDVITFDSSIELGAFGGVNNSKDYLYLAIGANGTVAGRVQIPKSSPVLAGKGFNVGNINLIVGGQTAFPIRNVTVEEGMKQAFQNVDVYLGVVAEVGGWLASARAWVLVPKIVETDFRKGGGWDIEFKILGYMPEWNWADKGVSPVVSMLAEDSDANFAAVRDENFVLANTGVSRTEISASAGTDEAPYIVLAFDGNLTEEQIKDNLKIFNDSNAELNIDWMTDDSQFNPDEDVSATTIADMEKTNADGKKYRLALLRLKEDGKYIVDAGGLTFTDEKTFSVEPFEKLALTLNDNQISGKVKYAVDNTPYVIRTYFSNEEGGADYMISEQEISDTSNIELSVPASGAIAPTGEYYVTAFLMTKKQADLNGDGKEEDALIAIDNQAFNTKVAYTNVNEPSAPTDVTLQTSGNEVMRAEWNASDNVDGYSVRIYEEKDGEWTDTGFGYDLDKDTTAVDMALTVGGNGVSVNENGDTAESVPAENLLPDKTYKVGVRAYKESENGKYYSKETESTGKFLPKYTPMDIALSMNGNECTADENGVYHAYIGGGDNTLSVSGSDADATFKLTRMDTNDQIPNENGENTFAIPKFEGSLMFKIDGISGKDVTSVFLLINMDKEPPVLTLSSDIFYADNESGEYTITGISDAGSRIIYGDNEEVVAGSDGKFAVSGKLYESQTSSVIMLCAQDFAENTSIPQTALVIKKISNTVTVNDSYAENSGSGEYSEGETVTIKAGERSGYKFSGWTTDDGVQFADSKSAETTFTMPSKAVTITANWTKSSGGSGDGGGNVRYTVSFETNGGNDIASKTVTKNSVIKEPELPIKDGFDFEGWYTDKELKTKYDFTEKVTKNFTLYAKWTEKDNGEWKNPFTDVKENDWFYDSVKYAYENDLMKGISNTEFAPDSEVTRAMFVTVIYRMENEPQTEKCAFTDVESGSYYENAVAWANENGIVSGISEECFAPNEPITREQMAAIIYRYAAFKGYDITTSSNTSYTDNDDISDYAKDAVIWAAEKSVMTGNTDGSFAPKANTTRAQVASVFMRMVENLK</sequence>
<comment type="caution">
    <text evidence="5">The sequence shown here is derived from an EMBL/GenBank/DDBJ whole genome shotgun (WGS) entry which is preliminary data.</text>
</comment>
<reference evidence="5 6" key="1">
    <citation type="submission" date="2021-10" db="EMBL/GenBank/DDBJ databases">
        <title>Anaerobic single-cell dispensing facilitates the cultivation of human gut bacteria.</title>
        <authorList>
            <person name="Afrizal A."/>
        </authorList>
    </citation>
    <scope>NUCLEOTIDE SEQUENCE [LARGE SCALE GENOMIC DNA]</scope>
    <source>
        <strain evidence="5 6">CLA-AA-H232</strain>
    </source>
</reference>
<feature type="domain" description="SLH" evidence="4">
    <location>
        <begin position="1678"/>
        <end position="1741"/>
    </location>
</feature>
<feature type="chain" id="PRO_5041924072" evidence="3">
    <location>
        <begin position="26"/>
        <end position="1800"/>
    </location>
</feature>
<dbReference type="GO" id="GO:0030313">
    <property type="term" value="C:cell envelope"/>
    <property type="evidence" value="ECO:0007669"/>
    <property type="project" value="UniProtKB-SubCell"/>
</dbReference>
<dbReference type="Pfam" id="PF00395">
    <property type="entry name" value="SLH"/>
    <property type="match status" value="3"/>
</dbReference>
<name>A0AAE3J9V3_9FIRM</name>
<comment type="subcellular location">
    <subcellularLocation>
        <location evidence="1">Cell envelope</location>
    </subcellularLocation>
</comment>
<keyword evidence="6" id="KW-1185">Reference proteome</keyword>
<evidence type="ECO:0000256" key="1">
    <source>
        <dbReference type="ARBA" id="ARBA00004196"/>
    </source>
</evidence>
<dbReference type="RefSeq" id="WP_308456698.1">
    <property type="nucleotide sequence ID" value="NZ_JAJEQM010000013.1"/>
</dbReference>
<dbReference type="InterPro" id="IPR001119">
    <property type="entry name" value="SLH_dom"/>
</dbReference>
<dbReference type="Gene3D" id="2.60.40.10">
    <property type="entry name" value="Immunoglobulins"/>
    <property type="match status" value="1"/>
</dbReference>
<keyword evidence="2" id="KW-0677">Repeat</keyword>
<dbReference type="InterPro" id="IPR036116">
    <property type="entry name" value="FN3_sf"/>
</dbReference>
<evidence type="ECO:0000313" key="5">
    <source>
        <dbReference type="EMBL" id="MCC2211074.1"/>
    </source>
</evidence>
<dbReference type="InterPro" id="IPR051465">
    <property type="entry name" value="Cell_Envelope_Struct_Comp"/>
</dbReference>
<dbReference type="Pfam" id="PF18998">
    <property type="entry name" value="Flg_new_2"/>
    <property type="match status" value="1"/>
</dbReference>
<dbReference type="Pfam" id="PF09479">
    <property type="entry name" value="Flg_new"/>
    <property type="match status" value="1"/>
</dbReference>
<dbReference type="InterPro" id="IPR042229">
    <property type="entry name" value="Listeria/Bacterioides_rpt_sf"/>
</dbReference>
<gene>
    <name evidence="5" type="ORF">LKE05_09770</name>
</gene>
<dbReference type="InterPro" id="IPR013783">
    <property type="entry name" value="Ig-like_fold"/>
</dbReference>
<proteinExistence type="predicted"/>
<feature type="domain" description="SLH" evidence="4">
    <location>
        <begin position="1619"/>
        <end position="1677"/>
    </location>
</feature>
<dbReference type="NCBIfam" id="TIGR02543">
    <property type="entry name" value="List_Bact_rpt"/>
    <property type="match status" value="2"/>
</dbReference>
<dbReference type="InterPro" id="IPR003961">
    <property type="entry name" value="FN3_dom"/>
</dbReference>
<dbReference type="Gene3D" id="2.60.40.4270">
    <property type="entry name" value="Listeria-Bacteroides repeat domain"/>
    <property type="match status" value="2"/>
</dbReference>
<dbReference type="CDD" id="cd00063">
    <property type="entry name" value="FN3"/>
    <property type="match status" value="1"/>
</dbReference>
<dbReference type="PANTHER" id="PTHR43308">
    <property type="entry name" value="OUTER MEMBRANE PROTEIN ALPHA-RELATED"/>
    <property type="match status" value="1"/>
</dbReference>
<keyword evidence="3" id="KW-0732">Signal</keyword>
<dbReference type="PROSITE" id="PS51272">
    <property type="entry name" value="SLH"/>
    <property type="match status" value="3"/>
</dbReference>
<dbReference type="SUPFAM" id="SSF49265">
    <property type="entry name" value="Fibronectin type III"/>
    <property type="match status" value="1"/>
</dbReference>
<organism evidence="5 6">
    <name type="scientific">Hominilimicola fabiformis</name>
    <dbReference type="NCBI Taxonomy" id="2885356"/>
    <lineage>
        <taxon>Bacteria</taxon>
        <taxon>Bacillati</taxon>
        <taxon>Bacillota</taxon>
        <taxon>Clostridia</taxon>
        <taxon>Eubacteriales</taxon>
        <taxon>Oscillospiraceae</taxon>
        <taxon>Hominilimicola</taxon>
    </lineage>
</organism>
<dbReference type="EMBL" id="JAJEQM010000013">
    <property type="protein sequence ID" value="MCC2211074.1"/>
    <property type="molecule type" value="Genomic_DNA"/>
</dbReference>
<dbReference type="InterPro" id="IPR013378">
    <property type="entry name" value="InlB-like_B-rpt"/>
</dbReference>
<protein>
    <submittedName>
        <fullName evidence="5">S-layer homology domain-containing protein</fullName>
    </submittedName>
</protein>
<feature type="domain" description="SLH" evidence="4">
    <location>
        <begin position="1743"/>
        <end position="1800"/>
    </location>
</feature>
<evidence type="ECO:0000256" key="2">
    <source>
        <dbReference type="ARBA" id="ARBA00022737"/>
    </source>
</evidence>
<dbReference type="InterPro" id="IPR044060">
    <property type="entry name" value="Bacterial_rp_domain"/>
</dbReference>
<evidence type="ECO:0000259" key="4">
    <source>
        <dbReference type="PROSITE" id="PS51272"/>
    </source>
</evidence>
<feature type="signal peptide" evidence="3">
    <location>
        <begin position="1"/>
        <end position="25"/>
    </location>
</feature>
<evidence type="ECO:0000256" key="3">
    <source>
        <dbReference type="SAM" id="SignalP"/>
    </source>
</evidence>
<dbReference type="SMART" id="SM00060">
    <property type="entry name" value="FN3"/>
    <property type="match status" value="1"/>
</dbReference>
<accession>A0AAE3J9V3</accession>